<evidence type="ECO:0000313" key="2">
    <source>
        <dbReference type="EMBL" id="QEG20213.1"/>
    </source>
</evidence>
<dbReference type="Proteomes" id="UP000322214">
    <property type="component" value="Chromosome"/>
</dbReference>
<proteinExistence type="predicted"/>
<protein>
    <submittedName>
        <fullName evidence="2">Uncharacterized protein</fullName>
    </submittedName>
</protein>
<dbReference type="KEGG" id="mff:MFFC18_00600"/>
<dbReference type="AlphaFoldDB" id="A0A5B9PAT5"/>
<accession>A0A5B9PAT5</accession>
<keyword evidence="1" id="KW-0472">Membrane</keyword>
<dbReference type="STRING" id="980251.GCA_001642875_03701"/>
<dbReference type="EMBL" id="CP042912">
    <property type="protein sequence ID" value="QEG20213.1"/>
    <property type="molecule type" value="Genomic_DNA"/>
</dbReference>
<dbReference type="RefSeq" id="WP_075085720.1">
    <property type="nucleotide sequence ID" value="NZ_CP042912.1"/>
</dbReference>
<gene>
    <name evidence="2" type="ORF">MFFC18_00600</name>
</gene>
<keyword evidence="1" id="KW-1133">Transmembrane helix</keyword>
<evidence type="ECO:0000313" key="3">
    <source>
        <dbReference type="Proteomes" id="UP000322214"/>
    </source>
</evidence>
<keyword evidence="3" id="KW-1185">Reference proteome</keyword>
<evidence type="ECO:0000256" key="1">
    <source>
        <dbReference type="SAM" id="Phobius"/>
    </source>
</evidence>
<reference evidence="2 3" key="1">
    <citation type="submission" date="2019-08" db="EMBL/GenBank/DDBJ databases">
        <title>Deep-cultivation of Planctomycetes and their phenomic and genomic characterization uncovers novel biology.</title>
        <authorList>
            <person name="Wiegand S."/>
            <person name="Jogler M."/>
            <person name="Boedeker C."/>
            <person name="Pinto D."/>
            <person name="Vollmers J."/>
            <person name="Rivas-Marin E."/>
            <person name="Kohn T."/>
            <person name="Peeters S.H."/>
            <person name="Heuer A."/>
            <person name="Rast P."/>
            <person name="Oberbeckmann S."/>
            <person name="Bunk B."/>
            <person name="Jeske O."/>
            <person name="Meyerdierks A."/>
            <person name="Storesund J.E."/>
            <person name="Kallscheuer N."/>
            <person name="Luecker S."/>
            <person name="Lage O.M."/>
            <person name="Pohl T."/>
            <person name="Merkel B.J."/>
            <person name="Hornburger P."/>
            <person name="Mueller R.-W."/>
            <person name="Bruemmer F."/>
            <person name="Labrenz M."/>
            <person name="Spormann A.M."/>
            <person name="Op den Camp H."/>
            <person name="Overmann J."/>
            <person name="Amann R."/>
            <person name="Jetten M.S.M."/>
            <person name="Mascher T."/>
            <person name="Medema M.H."/>
            <person name="Devos D.P."/>
            <person name="Kaster A.-K."/>
            <person name="Ovreas L."/>
            <person name="Rohde M."/>
            <person name="Galperin M.Y."/>
            <person name="Jogler C."/>
        </authorList>
    </citation>
    <scope>NUCLEOTIDE SEQUENCE [LARGE SCALE GENOMIC DNA]</scope>
    <source>
        <strain evidence="2 3">FC18</strain>
    </source>
</reference>
<sequence>MAWLFLTLFVISSSIFGLCIKWVHVRGKEDIVSVGAINYIAAALIMGAWCLLDGNQTGDVPALLVGGSMGVVTSRLSFL</sequence>
<name>A0A5B9PAT5_9BACT</name>
<organism evidence="2 3">
    <name type="scientific">Mariniblastus fucicola</name>
    <dbReference type="NCBI Taxonomy" id="980251"/>
    <lineage>
        <taxon>Bacteria</taxon>
        <taxon>Pseudomonadati</taxon>
        <taxon>Planctomycetota</taxon>
        <taxon>Planctomycetia</taxon>
        <taxon>Pirellulales</taxon>
        <taxon>Pirellulaceae</taxon>
        <taxon>Mariniblastus</taxon>
    </lineage>
</organism>
<keyword evidence="1" id="KW-0812">Transmembrane</keyword>
<feature type="transmembrane region" description="Helical" evidence="1">
    <location>
        <begin position="33"/>
        <end position="52"/>
    </location>
</feature>